<dbReference type="AlphaFoldDB" id="A0A562WRG3"/>
<evidence type="ECO:0000256" key="1">
    <source>
        <dbReference type="ARBA" id="ARBA00022553"/>
    </source>
</evidence>
<evidence type="ECO:0000313" key="5">
    <source>
        <dbReference type="EMBL" id="TWJ32792.1"/>
    </source>
</evidence>
<dbReference type="OrthoDB" id="9780312at2"/>
<dbReference type="PANTHER" id="PTHR44591:SF14">
    <property type="entry name" value="PROTEIN PILG"/>
    <property type="match status" value="1"/>
</dbReference>
<reference evidence="5 6" key="1">
    <citation type="submission" date="2019-07" db="EMBL/GenBank/DDBJ databases">
        <title>Genomic Encyclopedia of Archaeal and Bacterial Type Strains, Phase II (KMG-II): from individual species to whole genera.</title>
        <authorList>
            <person name="Goeker M."/>
        </authorList>
    </citation>
    <scope>NUCLEOTIDE SEQUENCE [LARGE SCALE GENOMIC DNA]</scope>
    <source>
        <strain evidence="5 6">ATCC BAA-1139</strain>
    </source>
</reference>
<dbReference type="Pfam" id="PF00072">
    <property type="entry name" value="Response_reg"/>
    <property type="match status" value="1"/>
</dbReference>
<dbReference type="Gene3D" id="3.40.50.2300">
    <property type="match status" value="1"/>
</dbReference>
<proteinExistence type="predicted"/>
<feature type="domain" description="Response regulatory" evidence="4">
    <location>
        <begin position="4"/>
        <end position="120"/>
    </location>
</feature>
<keyword evidence="6" id="KW-1185">Reference proteome</keyword>
<evidence type="ECO:0000313" key="6">
    <source>
        <dbReference type="Proteomes" id="UP000319449"/>
    </source>
</evidence>
<evidence type="ECO:0000256" key="2">
    <source>
        <dbReference type="ARBA" id="ARBA00023012"/>
    </source>
</evidence>
<dbReference type="SUPFAM" id="SSF52172">
    <property type="entry name" value="CheY-like"/>
    <property type="match status" value="1"/>
</dbReference>
<keyword evidence="2" id="KW-0902">Two-component regulatory system</keyword>
<dbReference type="SMART" id="SM00448">
    <property type="entry name" value="REC"/>
    <property type="match status" value="1"/>
</dbReference>
<feature type="modified residue" description="4-aspartylphosphate" evidence="3">
    <location>
        <position position="53"/>
    </location>
</feature>
<dbReference type="EMBL" id="VLLN01000003">
    <property type="protein sequence ID" value="TWJ32792.1"/>
    <property type="molecule type" value="Genomic_DNA"/>
</dbReference>
<dbReference type="GO" id="GO:0000160">
    <property type="term" value="P:phosphorelay signal transduction system"/>
    <property type="evidence" value="ECO:0007669"/>
    <property type="project" value="UniProtKB-KW"/>
</dbReference>
<dbReference type="InterPro" id="IPR050595">
    <property type="entry name" value="Bact_response_regulator"/>
</dbReference>
<dbReference type="InterPro" id="IPR011006">
    <property type="entry name" value="CheY-like_superfamily"/>
</dbReference>
<dbReference type="InterPro" id="IPR001789">
    <property type="entry name" value="Sig_transdc_resp-reg_receiver"/>
</dbReference>
<organism evidence="5 6">
    <name type="scientific">Geobacter argillaceus</name>
    <dbReference type="NCBI Taxonomy" id="345631"/>
    <lineage>
        <taxon>Bacteria</taxon>
        <taxon>Pseudomonadati</taxon>
        <taxon>Thermodesulfobacteriota</taxon>
        <taxon>Desulfuromonadia</taxon>
        <taxon>Geobacterales</taxon>
        <taxon>Geobacteraceae</taxon>
        <taxon>Geobacter</taxon>
    </lineage>
</organism>
<evidence type="ECO:0000259" key="4">
    <source>
        <dbReference type="PROSITE" id="PS50110"/>
    </source>
</evidence>
<accession>A0A562WRG3</accession>
<gene>
    <name evidence="5" type="ORF">JN12_00769</name>
</gene>
<comment type="caution">
    <text evidence="5">The sequence shown here is derived from an EMBL/GenBank/DDBJ whole genome shotgun (WGS) entry which is preliminary data.</text>
</comment>
<dbReference type="PROSITE" id="PS50110">
    <property type="entry name" value="RESPONSE_REGULATORY"/>
    <property type="match status" value="1"/>
</dbReference>
<protein>
    <submittedName>
        <fullName evidence="5">Response regulator receiver domain-containing protein</fullName>
    </submittedName>
</protein>
<dbReference type="Proteomes" id="UP000319449">
    <property type="component" value="Unassembled WGS sequence"/>
</dbReference>
<dbReference type="RefSeq" id="WP_145018418.1">
    <property type="nucleotide sequence ID" value="NZ_VLLN01000003.1"/>
</dbReference>
<sequence length="398" mass="41673">MSNKLLLADDSVTIQKVVGIIFSNEDYELAVVDNGNAALEKARESHPDIMLVDALMPGINGYEVCQEIRRDPALKNTPLLLLTGAFEPFDEDKARQCGADDFISKPFDSQSLIESVKKLIALGRERAAVPGEQTPPVQVAAPASDWAVQELVELPPEPLAAAVSSATGAVAEPTPAAAEDDLWGAFELEAGGAEPVVETAGEESVVAGFEDLSADNAFSFAESESIPEPAAADFGSNWVPVGEQEFGCDEPSPVQPAPTLASVPLAAVSVDAMEPNSFPESSFTASVVEPSAFGGFEGGGEPVSAAIPMEPVEPLFAPEEEFVPAPAAMVSSTEPAAEPAAVSAIPAMVALDEGQLKALLASVSREVIEKIVWEVVPDLAETIIKEEIRKIKEGLGNQ</sequence>
<name>A0A562WRG3_9BACT</name>
<keyword evidence="1 3" id="KW-0597">Phosphoprotein</keyword>
<evidence type="ECO:0000256" key="3">
    <source>
        <dbReference type="PROSITE-ProRule" id="PRU00169"/>
    </source>
</evidence>
<dbReference type="PANTHER" id="PTHR44591">
    <property type="entry name" value="STRESS RESPONSE REGULATOR PROTEIN 1"/>
    <property type="match status" value="1"/>
</dbReference>